<dbReference type="PANTHER" id="PTHR43196">
    <property type="entry name" value="SULFATE ADENYLYLTRANSFERASE SUBUNIT 2"/>
    <property type="match status" value="1"/>
</dbReference>
<gene>
    <name evidence="2" type="ORF">AB9R89_08775</name>
</gene>
<dbReference type="InterPro" id="IPR050128">
    <property type="entry name" value="Sulfate_adenylyltrnsfr_sub2"/>
</dbReference>
<evidence type="ECO:0000313" key="3">
    <source>
        <dbReference type="Proteomes" id="UP001610706"/>
    </source>
</evidence>
<keyword evidence="3" id="KW-1185">Reference proteome</keyword>
<dbReference type="RefSeq" id="WP_395545388.1">
    <property type="nucleotide sequence ID" value="NZ_CP166302.1"/>
</dbReference>
<comment type="caution">
    <text evidence="2">The sequence shown here is derived from an EMBL/GenBank/DDBJ whole genome shotgun (WGS) entry which is preliminary data.</text>
</comment>
<dbReference type="NCBIfam" id="NF005316">
    <property type="entry name" value="PRK06850.1"/>
    <property type="match status" value="1"/>
</dbReference>
<dbReference type="Proteomes" id="UP001610706">
    <property type="component" value="Unassembled WGS sequence"/>
</dbReference>
<evidence type="ECO:0000313" key="2">
    <source>
        <dbReference type="EMBL" id="MFH7565413.1"/>
    </source>
</evidence>
<feature type="domain" description="Phosphoadenosine phosphosulphate reductase" evidence="1">
    <location>
        <begin position="46"/>
        <end position="229"/>
    </location>
</feature>
<dbReference type="Pfam" id="PF01507">
    <property type="entry name" value="PAPS_reduct"/>
    <property type="match status" value="1"/>
</dbReference>
<sequence length="542" mass="62582">MSTLQMVHDLDDYEDFINIESFAGRPLADYVAEVQRVYCADKRPWVIGYSGGKDSSAVMSLVYLALLGLEPKDRHKPVFVVSSDTLVETPVVVNHIKDSLAAIEKGAKRDNLPITCHKVVPKDNQTFWANLLGKGYPAPTRSFRWCTERMKIDPVSDFIKSKVSQFDEVIVVLGSRSQESASRAQVIAKHKIDGSRLARHTTLANAFIFTPIDTWGVDDVWKLLRLCHLETKQTPYGPRNIWIDKYDLEWENPWGGKNLVLWNLYKDSSGQGECPMVIDETTPSCGNSRFGCWTCTVVTKDRAMESLIQNGEEWMAPLLEFRNKLSTTTDPTNKEEYRNHKRRTGKVSYQYAKEGEDIATERKHVPGPYWLKYRRQWLRELLEMDKKFKAEGREIELITVPELHAIRQEWIHDPNEPDWDDSLPTIFKEVYGYDLDWVYDDNASFGKDDAQLIHELCDNFDIAPEMIMKLIELEVSMEGLSRRSGISNKIASLLKRDWGSLEEIKQKHASLQSKAEFDIHQKEIERYNDELAELDKLLHKEF</sequence>
<protein>
    <submittedName>
        <fullName evidence="2">DNA phosphorothioation system sulfurtransferase DndC</fullName>
    </submittedName>
</protein>
<dbReference type="InterPro" id="IPR014729">
    <property type="entry name" value="Rossmann-like_a/b/a_fold"/>
</dbReference>
<dbReference type="InterPro" id="IPR002500">
    <property type="entry name" value="PAPS_reduct_dom"/>
</dbReference>
<organism evidence="2 3">
    <name type="scientific">Oceanimonas smirnovii</name>
    <dbReference type="NCBI Taxonomy" id="264574"/>
    <lineage>
        <taxon>Bacteria</taxon>
        <taxon>Pseudomonadati</taxon>
        <taxon>Pseudomonadota</taxon>
        <taxon>Gammaproteobacteria</taxon>
        <taxon>Aeromonadales</taxon>
        <taxon>Aeromonadaceae</taxon>
        <taxon>Oceanimonas</taxon>
    </lineage>
</organism>
<dbReference type="Gene3D" id="3.40.50.620">
    <property type="entry name" value="HUPs"/>
    <property type="match status" value="1"/>
</dbReference>
<accession>A0ABW7P1Z4</accession>
<evidence type="ECO:0000259" key="1">
    <source>
        <dbReference type="Pfam" id="PF01507"/>
    </source>
</evidence>
<proteinExistence type="predicted"/>
<reference evidence="2 3" key="1">
    <citation type="submission" date="2024-08" db="EMBL/GenBank/DDBJ databases">
        <title>Oceanimonas smirnovii Genome sequencing and assembly.</title>
        <authorList>
            <person name="Tang B."/>
        </authorList>
    </citation>
    <scope>NUCLEOTIDE SEQUENCE [LARGE SCALE GENOMIC DNA]</scope>
    <source>
        <strain evidence="2 3">OS2020-119</strain>
    </source>
</reference>
<dbReference type="SUPFAM" id="SSF52402">
    <property type="entry name" value="Adenine nucleotide alpha hydrolases-like"/>
    <property type="match status" value="1"/>
</dbReference>
<dbReference type="EMBL" id="JBGFTR010000012">
    <property type="protein sequence ID" value="MFH7565413.1"/>
    <property type="molecule type" value="Genomic_DNA"/>
</dbReference>
<dbReference type="PANTHER" id="PTHR43196:SF2">
    <property type="entry name" value="PHOSPHOADENOSINE PHOSPHOSULFATE REDUCTASE"/>
    <property type="match status" value="1"/>
</dbReference>
<name>A0ABW7P1Z4_9GAMM</name>